<evidence type="ECO:0000256" key="2">
    <source>
        <dbReference type="SAM" id="Phobius"/>
    </source>
</evidence>
<keyword evidence="2" id="KW-1133">Transmembrane helix</keyword>
<dbReference type="Proteomes" id="UP000886523">
    <property type="component" value="Unassembled WGS sequence"/>
</dbReference>
<dbReference type="EMBL" id="MU129012">
    <property type="protein sequence ID" value="KAF9510692.1"/>
    <property type="molecule type" value="Genomic_DNA"/>
</dbReference>
<feature type="transmembrane region" description="Helical" evidence="2">
    <location>
        <begin position="283"/>
        <end position="301"/>
    </location>
</feature>
<feature type="region of interest" description="Disordered" evidence="1">
    <location>
        <begin position="1"/>
        <end position="111"/>
    </location>
</feature>
<sequence>MPASVKDGVEKVEPQLPRDPHTPARNDTPVRYVHPLLRSRPLPARTRPVVRHNKNFSPSRSDPLSLPTFQSYDLHDTTPPAPPPSRELTTVTPLHSPSVSSAASYVSPSRPSSSLSHTPLVSFLLPAHLTQPQLPLCRPLIQPTLLSQAPKSSQKRCTPLPSCLDKVLERNTSSILYTHPPPRPSQDTNSYNLFLSCWKKATRDPPNIFPPLHELRKGKSLVDLSYNSTIIAPWKNGAYIFNFLSSMVLGIAGSSFAATFYSLMGVYDTFQSQMRARILDPSWRKLFLGTIPNILALNIFPLLTQKILFLTFMVLISLALVYYFHIADSRNH</sequence>
<feature type="transmembrane region" description="Helical" evidence="2">
    <location>
        <begin position="239"/>
        <end position="263"/>
    </location>
</feature>
<proteinExistence type="predicted"/>
<feature type="transmembrane region" description="Helical" evidence="2">
    <location>
        <begin position="307"/>
        <end position="326"/>
    </location>
</feature>
<dbReference type="AlphaFoldDB" id="A0A9P6AS60"/>
<reference evidence="3" key="1">
    <citation type="journal article" date="2020" name="Nat. Commun.">
        <title>Large-scale genome sequencing of mycorrhizal fungi provides insights into the early evolution of symbiotic traits.</title>
        <authorList>
            <person name="Miyauchi S."/>
            <person name="Kiss E."/>
            <person name="Kuo A."/>
            <person name="Drula E."/>
            <person name="Kohler A."/>
            <person name="Sanchez-Garcia M."/>
            <person name="Morin E."/>
            <person name="Andreopoulos B."/>
            <person name="Barry K.W."/>
            <person name="Bonito G."/>
            <person name="Buee M."/>
            <person name="Carver A."/>
            <person name="Chen C."/>
            <person name="Cichocki N."/>
            <person name="Clum A."/>
            <person name="Culley D."/>
            <person name="Crous P.W."/>
            <person name="Fauchery L."/>
            <person name="Girlanda M."/>
            <person name="Hayes R.D."/>
            <person name="Keri Z."/>
            <person name="LaButti K."/>
            <person name="Lipzen A."/>
            <person name="Lombard V."/>
            <person name="Magnuson J."/>
            <person name="Maillard F."/>
            <person name="Murat C."/>
            <person name="Nolan M."/>
            <person name="Ohm R.A."/>
            <person name="Pangilinan J."/>
            <person name="Pereira M.F."/>
            <person name="Perotto S."/>
            <person name="Peter M."/>
            <person name="Pfister S."/>
            <person name="Riley R."/>
            <person name="Sitrit Y."/>
            <person name="Stielow J.B."/>
            <person name="Szollosi G."/>
            <person name="Zifcakova L."/>
            <person name="Stursova M."/>
            <person name="Spatafora J.W."/>
            <person name="Tedersoo L."/>
            <person name="Vaario L.M."/>
            <person name="Yamada A."/>
            <person name="Yan M."/>
            <person name="Wang P."/>
            <person name="Xu J."/>
            <person name="Bruns T."/>
            <person name="Baldrian P."/>
            <person name="Vilgalys R."/>
            <person name="Dunand C."/>
            <person name="Henrissat B."/>
            <person name="Grigoriev I.V."/>
            <person name="Hibbett D."/>
            <person name="Nagy L.G."/>
            <person name="Martin F.M."/>
        </authorList>
    </citation>
    <scope>NUCLEOTIDE SEQUENCE</scope>
    <source>
        <strain evidence="3">UP504</strain>
    </source>
</reference>
<evidence type="ECO:0000313" key="4">
    <source>
        <dbReference type="Proteomes" id="UP000886523"/>
    </source>
</evidence>
<feature type="compositionally biased region" description="Basic and acidic residues" evidence="1">
    <location>
        <begin position="7"/>
        <end position="24"/>
    </location>
</feature>
<name>A0A9P6AS60_9AGAM</name>
<keyword evidence="2" id="KW-0472">Membrane</keyword>
<organism evidence="3 4">
    <name type="scientific">Hydnum rufescens UP504</name>
    <dbReference type="NCBI Taxonomy" id="1448309"/>
    <lineage>
        <taxon>Eukaryota</taxon>
        <taxon>Fungi</taxon>
        <taxon>Dikarya</taxon>
        <taxon>Basidiomycota</taxon>
        <taxon>Agaricomycotina</taxon>
        <taxon>Agaricomycetes</taxon>
        <taxon>Cantharellales</taxon>
        <taxon>Hydnaceae</taxon>
        <taxon>Hydnum</taxon>
    </lineage>
</organism>
<keyword evidence="2" id="KW-0812">Transmembrane</keyword>
<evidence type="ECO:0000313" key="3">
    <source>
        <dbReference type="EMBL" id="KAF9510692.1"/>
    </source>
</evidence>
<gene>
    <name evidence="3" type="ORF">BS47DRAFT_1395776</name>
</gene>
<protein>
    <submittedName>
        <fullName evidence="3">Uncharacterized protein</fullName>
    </submittedName>
</protein>
<feature type="compositionally biased region" description="Polar residues" evidence="1">
    <location>
        <begin position="55"/>
        <end position="71"/>
    </location>
</feature>
<dbReference type="OrthoDB" id="3222277at2759"/>
<evidence type="ECO:0000256" key="1">
    <source>
        <dbReference type="SAM" id="MobiDB-lite"/>
    </source>
</evidence>
<keyword evidence="4" id="KW-1185">Reference proteome</keyword>
<comment type="caution">
    <text evidence="3">The sequence shown here is derived from an EMBL/GenBank/DDBJ whole genome shotgun (WGS) entry which is preliminary data.</text>
</comment>
<feature type="compositionally biased region" description="Low complexity" evidence="1">
    <location>
        <begin position="93"/>
        <end position="111"/>
    </location>
</feature>
<accession>A0A9P6AS60</accession>